<feature type="modified residue" description="4-aspartylphosphate" evidence="1">
    <location>
        <position position="60"/>
    </location>
</feature>
<dbReference type="Proteomes" id="UP001589733">
    <property type="component" value="Unassembled WGS sequence"/>
</dbReference>
<dbReference type="Gene3D" id="3.40.50.2300">
    <property type="match status" value="1"/>
</dbReference>
<sequence>MKRPLQVLLVDDSPAARNLAEEAFSLATQPCVVTTAASGEQALALLIARDTVRPDVVLLDINMPGMSGFEVLDAMKAQPHLRAIPVVMLSMSSAPQDIHQAYTLHANAYLIKSTEFQAFLNQIEQFAAFWSQARLAPREQGSPR</sequence>
<dbReference type="PANTHER" id="PTHR44520">
    <property type="entry name" value="RESPONSE REGULATOR RCP1-RELATED"/>
    <property type="match status" value="1"/>
</dbReference>
<evidence type="ECO:0000313" key="3">
    <source>
        <dbReference type="EMBL" id="MFB9991010.1"/>
    </source>
</evidence>
<dbReference type="PANTHER" id="PTHR44520:SF2">
    <property type="entry name" value="RESPONSE REGULATOR RCP1"/>
    <property type="match status" value="1"/>
</dbReference>
<comment type="caution">
    <text evidence="3">The sequence shown here is derived from an EMBL/GenBank/DDBJ whole genome shotgun (WGS) entry which is preliminary data.</text>
</comment>
<dbReference type="InterPro" id="IPR011006">
    <property type="entry name" value="CheY-like_superfamily"/>
</dbReference>
<dbReference type="SMART" id="SM00448">
    <property type="entry name" value="REC"/>
    <property type="match status" value="1"/>
</dbReference>
<proteinExistence type="predicted"/>
<reference evidence="3 4" key="1">
    <citation type="submission" date="2024-09" db="EMBL/GenBank/DDBJ databases">
        <authorList>
            <person name="Sun Q."/>
            <person name="Mori K."/>
        </authorList>
    </citation>
    <scope>NUCLEOTIDE SEQUENCE [LARGE SCALE GENOMIC DNA]</scope>
    <source>
        <strain evidence="3 4">JCM 13503</strain>
    </source>
</reference>
<keyword evidence="4" id="KW-1185">Reference proteome</keyword>
<dbReference type="RefSeq" id="WP_380005522.1">
    <property type="nucleotide sequence ID" value="NZ_JBHLYR010000011.1"/>
</dbReference>
<gene>
    <name evidence="3" type="ORF">ACFFLM_03310</name>
</gene>
<dbReference type="EMBL" id="JBHLYR010000011">
    <property type="protein sequence ID" value="MFB9991010.1"/>
    <property type="molecule type" value="Genomic_DNA"/>
</dbReference>
<organism evidence="3 4">
    <name type="scientific">Deinococcus oregonensis</name>
    <dbReference type="NCBI Taxonomy" id="1805970"/>
    <lineage>
        <taxon>Bacteria</taxon>
        <taxon>Thermotogati</taxon>
        <taxon>Deinococcota</taxon>
        <taxon>Deinococci</taxon>
        <taxon>Deinococcales</taxon>
        <taxon>Deinococcaceae</taxon>
        <taxon>Deinococcus</taxon>
    </lineage>
</organism>
<protein>
    <submittedName>
        <fullName evidence="3">Response regulator</fullName>
    </submittedName>
</protein>
<accession>A0ABV6AWB2</accession>
<dbReference type="Pfam" id="PF00072">
    <property type="entry name" value="Response_reg"/>
    <property type="match status" value="1"/>
</dbReference>
<dbReference type="CDD" id="cd17557">
    <property type="entry name" value="REC_Rcp-like"/>
    <property type="match status" value="1"/>
</dbReference>
<feature type="domain" description="Response regulatory" evidence="2">
    <location>
        <begin position="6"/>
        <end position="127"/>
    </location>
</feature>
<evidence type="ECO:0000313" key="4">
    <source>
        <dbReference type="Proteomes" id="UP001589733"/>
    </source>
</evidence>
<name>A0ABV6AWB2_9DEIO</name>
<dbReference type="SUPFAM" id="SSF52172">
    <property type="entry name" value="CheY-like"/>
    <property type="match status" value="1"/>
</dbReference>
<keyword evidence="1" id="KW-0597">Phosphoprotein</keyword>
<evidence type="ECO:0000259" key="2">
    <source>
        <dbReference type="PROSITE" id="PS50110"/>
    </source>
</evidence>
<dbReference type="InterPro" id="IPR052893">
    <property type="entry name" value="TCS_response_regulator"/>
</dbReference>
<dbReference type="PROSITE" id="PS50110">
    <property type="entry name" value="RESPONSE_REGULATORY"/>
    <property type="match status" value="1"/>
</dbReference>
<evidence type="ECO:0000256" key="1">
    <source>
        <dbReference type="PROSITE-ProRule" id="PRU00169"/>
    </source>
</evidence>
<dbReference type="InterPro" id="IPR001789">
    <property type="entry name" value="Sig_transdc_resp-reg_receiver"/>
</dbReference>